<evidence type="ECO:0000313" key="2">
    <source>
        <dbReference type="Proteomes" id="UP000242164"/>
    </source>
</evidence>
<sequence length="95" mass="11298">MLKLKAYSKKEKRTEFEQAEEHLNRSIDILQKQNEEKLILVVRHNLGLLYAMQNLSPLAICHLSEFTEKIQIIIKHCSYKHVNIISYKKQILHKN</sequence>
<dbReference type="Gene3D" id="1.25.40.10">
    <property type="entry name" value="Tetratricopeptide repeat domain"/>
    <property type="match status" value="1"/>
</dbReference>
<evidence type="ECO:0008006" key="3">
    <source>
        <dbReference type="Google" id="ProtNLM"/>
    </source>
</evidence>
<evidence type="ECO:0000313" key="1">
    <source>
        <dbReference type="EMBL" id="SCL85814.1"/>
    </source>
</evidence>
<dbReference type="EMBL" id="FMIK01000017">
    <property type="protein sequence ID" value="SCL85814.1"/>
    <property type="molecule type" value="Genomic_DNA"/>
</dbReference>
<organism evidence="1 2">
    <name type="scientific">Bacillus cytotoxicus</name>
    <dbReference type="NCBI Taxonomy" id="580165"/>
    <lineage>
        <taxon>Bacteria</taxon>
        <taxon>Bacillati</taxon>
        <taxon>Bacillota</taxon>
        <taxon>Bacilli</taxon>
        <taxon>Bacillales</taxon>
        <taxon>Bacillaceae</taxon>
        <taxon>Bacillus</taxon>
        <taxon>Bacillus cereus group</taxon>
    </lineage>
</organism>
<dbReference type="Proteomes" id="UP000242164">
    <property type="component" value="Unassembled WGS sequence"/>
</dbReference>
<gene>
    <name evidence="1" type="ORF">BCB44BAC_00830</name>
</gene>
<proteinExistence type="predicted"/>
<dbReference type="AlphaFoldDB" id="A0AAX2CD95"/>
<reference evidence="1 2" key="1">
    <citation type="submission" date="2016-08" db="EMBL/GenBank/DDBJ databases">
        <authorList>
            <person name="Loux V."/>
            <person name="Rue O."/>
        </authorList>
    </citation>
    <scope>NUCLEOTIDE SEQUENCE [LARGE SCALE GENOMIC DNA]</scope>
    <source>
        <strain evidence="1 2">AFSSA_08CEB44bac</strain>
    </source>
</reference>
<name>A0AAX2CD95_9BACI</name>
<comment type="caution">
    <text evidence="1">The sequence shown here is derived from an EMBL/GenBank/DDBJ whole genome shotgun (WGS) entry which is preliminary data.</text>
</comment>
<protein>
    <recommendedName>
        <fullName evidence="3">Histidine kinase</fullName>
    </recommendedName>
</protein>
<dbReference type="InterPro" id="IPR011990">
    <property type="entry name" value="TPR-like_helical_dom_sf"/>
</dbReference>
<accession>A0AAX2CD95</accession>